<dbReference type="Gene3D" id="3.30.450.60">
    <property type="match status" value="1"/>
</dbReference>
<dbReference type="SUPFAM" id="SSF64356">
    <property type="entry name" value="SNARE-like"/>
    <property type="match status" value="1"/>
</dbReference>
<organism evidence="1">
    <name type="scientific">Homo sapiens</name>
    <name type="common">Human</name>
    <dbReference type="NCBI Taxonomy" id="9606"/>
    <lineage>
        <taxon>Eukaryota</taxon>
        <taxon>Metazoa</taxon>
        <taxon>Chordata</taxon>
        <taxon>Craniata</taxon>
        <taxon>Vertebrata</taxon>
        <taxon>Euteleostomi</taxon>
        <taxon>Mammalia</taxon>
        <taxon>Eutheria</taxon>
        <taxon>Euarchontoglires</taxon>
        <taxon>Primates</taxon>
        <taxon>Haplorrhini</taxon>
        <taxon>Catarrhini</taxon>
        <taxon>Hominidae</taxon>
        <taxon>Homo</taxon>
    </lineage>
</organism>
<accession>B4E2Y6</accession>
<dbReference type="PeptideAtlas" id="B4E2Y6"/>
<sequence length="151" mass="16963">MISQFFILSSKGDPLIYKDFRGDSGGRDVAELFYRKLTGLPGDESPVVMHHHGRHFIHIRHSGLYLVVTTSENVSPFSLLELLSRLATLLGDYCGSLGEGTISRNVACLGLRHNRAKWPPAVQPAAPSCPVALTRAKRMKFFWMWSRDCLY</sequence>
<reference evidence="1" key="1">
    <citation type="submission" date="2007-10" db="EMBL/GenBank/DDBJ databases">
        <title>NEDO human cDNA sequencing project focused on splicing variants.</title>
        <authorList>
            <person name="Wakamatsu A."/>
            <person name="Yamamoto J."/>
            <person name="Kimura K."/>
            <person name="Ishii S."/>
            <person name="Watanabe K."/>
            <person name="Sugiyama A."/>
            <person name="Murakawa K."/>
            <person name="Kaida T."/>
            <person name="Tsuchiya K."/>
            <person name="Fukuzumi Y."/>
            <person name="Kumagai A."/>
            <person name="Oishi Y."/>
            <person name="Yamamoto S."/>
            <person name="Ono Y."/>
            <person name="Komori Y."/>
            <person name="Yamazaki M."/>
            <person name="Kisu Y."/>
            <person name="Nishikawa T."/>
            <person name="Sugano S."/>
            <person name="Nomura N."/>
            <person name="Isogai T."/>
        </authorList>
    </citation>
    <scope>NUCLEOTIDE SEQUENCE</scope>
    <source>
        <tissue evidence="1">Uterus</tissue>
    </source>
</reference>
<dbReference type="InterPro" id="IPR011012">
    <property type="entry name" value="Longin-like_dom_sf"/>
</dbReference>
<dbReference type="AlphaFoldDB" id="B4E2Y6"/>
<protein>
    <submittedName>
        <fullName evidence="1">cDNA FLJ61078, highly similar to Adapter-relatedprotein complex 4 mu-1 subunit</fullName>
    </submittedName>
</protein>
<name>B4E2Y6_HUMAN</name>
<dbReference type="GO" id="GO:0005737">
    <property type="term" value="C:cytoplasm"/>
    <property type="evidence" value="ECO:0007669"/>
    <property type="project" value="UniProtKB-ARBA"/>
</dbReference>
<evidence type="ECO:0000313" key="1">
    <source>
        <dbReference type="EMBL" id="BAG65298.1"/>
    </source>
</evidence>
<proteinExistence type="evidence at transcript level"/>
<dbReference type="EMBL" id="AK304489">
    <property type="protein sequence ID" value="BAG65298.1"/>
    <property type="molecule type" value="mRNA"/>
</dbReference>